<evidence type="ECO:0000256" key="1">
    <source>
        <dbReference type="ARBA" id="ARBA00004167"/>
    </source>
</evidence>
<feature type="domain" description="Band 7" evidence="3">
    <location>
        <begin position="132"/>
        <end position="291"/>
    </location>
</feature>
<dbReference type="Gene3D" id="3.30.479.30">
    <property type="entry name" value="Band 7 domain"/>
    <property type="match status" value="1"/>
</dbReference>
<reference evidence="4 5" key="1">
    <citation type="submission" date="2015-04" db="EMBL/GenBank/DDBJ databases">
        <title>Whole genome shotgun sequence of Flavihumibacter petaseus NBRC 106054.</title>
        <authorList>
            <person name="Miyazawa S."/>
            <person name="Hosoyama A."/>
            <person name="Hashimoto M."/>
            <person name="Noguchi M."/>
            <person name="Tsuchikane K."/>
            <person name="Ohji S."/>
            <person name="Yamazoe A."/>
            <person name="Ichikawa N."/>
            <person name="Kimura A."/>
            <person name="Fujita N."/>
        </authorList>
    </citation>
    <scope>NUCLEOTIDE SEQUENCE [LARGE SCALE GENOMIC DNA]</scope>
    <source>
        <strain evidence="4 5">NBRC 106054</strain>
    </source>
</reference>
<proteinExistence type="inferred from homology"/>
<dbReference type="RefSeq" id="WP_046370443.1">
    <property type="nucleotide sequence ID" value="NZ_BBWV01000003.1"/>
</dbReference>
<evidence type="ECO:0000313" key="4">
    <source>
        <dbReference type="EMBL" id="GAO44529.1"/>
    </source>
</evidence>
<comment type="similarity">
    <text evidence="2">Belongs to the band 7/mec-2 family.</text>
</comment>
<dbReference type="SUPFAM" id="SSF117892">
    <property type="entry name" value="Band 7/SPFH domain"/>
    <property type="match status" value="1"/>
</dbReference>
<name>A0A0E9N3Y0_9BACT</name>
<comment type="subcellular location">
    <subcellularLocation>
        <location evidence="1">Membrane</location>
        <topology evidence="1">Single-pass membrane protein</topology>
    </subcellularLocation>
</comment>
<accession>A0A0E9N3Y0</accession>
<dbReference type="CDD" id="cd13438">
    <property type="entry name" value="SPFH_eoslipins_u2"/>
    <property type="match status" value="1"/>
</dbReference>
<evidence type="ECO:0000259" key="3">
    <source>
        <dbReference type="SMART" id="SM00244"/>
    </source>
</evidence>
<dbReference type="EMBL" id="BBWV01000003">
    <property type="protein sequence ID" value="GAO44529.1"/>
    <property type="molecule type" value="Genomic_DNA"/>
</dbReference>
<dbReference type="InterPro" id="IPR036013">
    <property type="entry name" value="Band_7/SPFH_dom_sf"/>
</dbReference>
<dbReference type="Proteomes" id="UP000033121">
    <property type="component" value="Unassembled WGS sequence"/>
</dbReference>
<dbReference type="SMART" id="SM00244">
    <property type="entry name" value="PHB"/>
    <property type="match status" value="1"/>
</dbReference>
<dbReference type="AlphaFoldDB" id="A0A0E9N3Y0"/>
<evidence type="ECO:0000256" key="2">
    <source>
        <dbReference type="ARBA" id="ARBA00008164"/>
    </source>
</evidence>
<evidence type="ECO:0000313" key="5">
    <source>
        <dbReference type="Proteomes" id="UP000033121"/>
    </source>
</evidence>
<comment type="caution">
    <text evidence="4">The sequence shown here is derived from an EMBL/GenBank/DDBJ whole genome shotgun (WGS) entry which is preliminary data.</text>
</comment>
<protein>
    <recommendedName>
        <fullName evidence="3">Band 7 domain-containing protein</fullName>
    </recommendedName>
</protein>
<organism evidence="4 5">
    <name type="scientific">Flavihumibacter petaseus NBRC 106054</name>
    <dbReference type="NCBI Taxonomy" id="1220578"/>
    <lineage>
        <taxon>Bacteria</taxon>
        <taxon>Pseudomonadati</taxon>
        <taxon>Bacteroidota</taxon>
        <taxon>Chitinophagia</taxon>
        <taxon>Chitinophagales</taxon>
        <taxon>Chitinophagaceae</taxon>
        <taxon>Flavihumibacter</taxon>
    </lineage>
</organism>
<dbReference type="PANTHER" id="PTHR10264">
    <property type="entry name" value="BAND 7 PROTEIN-RELATED"/>
    <property type="match status" value="1"/>
</dbReference>
<keyword evidence="5" id="KW-1185">Reference proteome</keyword>
<dbReference type="STRING" id="1220578.FPE01S_03_05670"/>
<dbReference type="InterPro" id="IPR043202">
    <property type="entry name" value="Band-7_stomatin-like"/>
</dbReference>
<dbReference type="Pfam" id="PF01145">
    <property type="entry name" value="Band_7"/>
    <property type="match status" value="1"/>
</dbReference>
<sequence>MKHVTLNAWQVGLVFKNGAYQRTITAGSYWFWRGEQVEIYDITKPFTPTVELNVLLQDPLLSAMLQVVEVKDNAIALQYENGLLRKVLTTGRYAFWKSVIRYDFLQADISQPEIDPVFDRAVLNSGYLGQYVRTVTVENYEKALLFMDGKFIRVLEGGVYYFWKNAIPVSIARVDMRQQQLEINGQEILTKDKAALRINAWAQYTVTDIEKAVLNNKGYDTQLYVSVQLALREYVAGFAFDELLEKKDSIGAFVREAVRDKATVLGVTLHDFGIRDIVLPGDVKEIMNQVLVAEKKAQANTIMRREETASTRSLLNTARLMEENAMLWKLKEMEYVEKIAEKISNISVNGSGQLVEQLKQLFIPGK</sequence>
<dbReference type="InterPro" id="IPR001107">
    <property type="entry name" value="Band_7"/>
</dbReference>
<gene>
    <name evidence="4" type="ORF">FPE01S_03_05670</name>
</gene>
<dbReference type="GO" id="GO:0005886">
    <property type="term" value="C:plasma membrane"/>
    <property type="evidence" value="ECO:0007669"/>
    <property type="project" value="InterPro"/>
</dbReference>
<dbReference type="OrthoDB" id="5501731at2"/>
<dbReference type="InterPro" id="IPR001972">
    <property type="entry name" value="Stomatin_HflK_fam"/>
</dbReference>
<dbReference type="PRINTS" id="PR00721">
    <property type="entry name" value="STOMATIN"/>
</dbReference>
<dbReference type="PANTHER" id="PTHR10264:SF83">
    <property type="entry name" value="BLL5629 PROTEIN"/>
    <property type="match status" value="1"/>
</dbReference>